<gene>
    <name evidence="2" type="ORF">SAMN05444409_1711</name>
</gene>
<organism evidence="2 3">
    <name type="scientific">Epilithonimonas zeae</name>
    <dbReference type="NCBI Taxonomy" id="1416779"/>
    <lineage>
        <taxon>Bacteria</taxon>
        <taxon>Pseudomonadati</taxon>
        <taxon>Bacteroidota</taxon>
        <taxon>Flavobacteriia</taxon>
        <taxon>Flavobacteriales</taxon>
        <taxon>Weeksellaceae</taxon>
        <taxon>Chryseobacterium group</taxon>
        <taxon>Epilithonimonas</taxon>
    </lineage>
</organism>
<dbReference type="PANTHER" id="PTHR30595:SF6">
    <property type="entry name" value="SCHLAFEN ALBA-2 DOMAIN-CONTAINING PROTEIN"/>
    <property type="match status" value="1"/>
</dbReference>
<reference evidence="3" key="1">
    <citation type="submission" date="2016-11" db="EMBL/GenBank/DDBJ databases">
        <authorList>
            <person name="Varghese N."/>
            <person name="Submissions S."/>
        </authorList>
    </citation>
    <scope>NUCLEOTIDE SEQUENCE [LARGE SCALE GENOMIC DNA]</scope>
    <source>
        <strain evidence="3">DSM 27623</strain>
    </source>
</reference>
<dbReference type="OrthoDB" id="9768354at2"/>
<dbReference type="InterPro" id="IPR038461">
    <property type="entry name" value="Schlafen_AlbA_2_dom_sf"/>
</dbReference>
<dbReference type="Gene3D" id="3.30.950.30">
    <property type="entry name" value="Schlafen, AAA domain"/>
    <property type="match status" value="1"/>
</dbReference>
<dbReference type="InterPro" id="IPR007421">
    <property type="entry name" value="Schlafen_AlbA_2_dom"/>
</dbReference>
<evidence type="ECO:0000313" key="3">
    <source>
        <dbReference type="Proteomes" id="UP000185207"/>
    </source>
</evidence>
<dbReference type="AlphaFoldDB" id="A0A1N6G8M0"/>
<evidence type="ECO:0000259" key="1">
    <source>
        <dbReference type="Pfam" id="PF04326"/>
    </source>
</evidence>
<accession>A0A1N6G8M0</accession>
<dbReference type="PANTHER" id="PTHR30595">
    <property type="entry name" value="GLPR-RELATED TRANSCRIPTIONAL REPRESSOR"/>
    <property type="match status" value="1"/>
</dbReference>
<dbReference type="EMBL" id="FSRK01000001">
    <property type="protein sequence ID" value="SIO03857.1"/>
    <property type="molecule type" value="Genomic_DNA"/>
</dbReference>
<dbReference type="Proteomes" id="UP000185207">
    <property type="component" value="Unassembled WGS sequence"/>
</dbReference>
<sequence>MDNFYLKEEYTFEDIENLILNEVEESIYLDFKDAPALDKSDGKRKEIAKDISAFANSEGGIIIYGIQENNHKASAINFIDGNIYTKEWIEQVINSSIQRRISNINIYPIRKSQNINETIYLIKIPKSLDAPHLSKDKRFYKRFNFESVMMEEYEIRNSYGRKLKSKLQIDDIKFQLLDQNESVFTLQIEIFAGNDGDMVEKDYKLNLYFINCPDVNLHWDIRDPNNYHYTEINDTKIKVSSNSISPIYPNESVTILRIKWKINKSNLVEIFEKLKIETILYFSAGEFRKEVDENYKMNIYEYLCKNNESINGN</sequence>
<protein>
    <submittedName>
        <fullName evidence="2">Putative DNA-binding domain-containing protein</fullName>
    </submittedName>
</protein>
<dbReference type="Pfam" id="PF04326">
    <property type="entry name" value="SLFN_AlbA_2"/>
    <property type="match status" value="1"/>
</dbReference>
<keyword evidence="2" id="KW-0238">DNA-binding</keyword>
<feature type="domain" description="Schlafen AlbA-2" evidence="1">
    <location>
        <begin position="25"/>
        <end position="147"/>
    </location>
</feature>
<dbReference type="GO" id="GO:0003677">
    <property type="term" value="F:DNA binding"/>
    <property type="evidence" value="ECO:0007669"/>
    <property type="project" value="UniProtKB-KW"/>
</dbReference>
<name>A0A1N6G8M0_9FLAO</name>
<keyword evidence="3" id="KW-1185">Reference proteome</keyword>
<proteinExistence type="predicted"/>
<dbReference type="STRING" id="1416779.SAMN05444409_1711"/>
<evidence type="ECO:0000313" key="2">
    <source>
        <dbReference type="EMBL" id="SIO03857.1"/>
    </source>
</evidence>
<dbReference type="RefSeq" id="WP_074234661.1">
    <property type="nucleotide sequence ID" value="NZ_FSRK01000001.1"/>
</dbReference>